<evidence type="ECO:0000256" key="5">
    <source>
        <dbReference type="ARBA" id="ARBA00013200"/>
    </source>
</evidence>
<evidence type="ECO:0000256" key="4">
    <source>
        <dbReference type="ARBA" id="ARBA00010561"/>
    </source>
</evidence>
<evidence type="ECO:0000256" key="7">
    <source>
        <dbReference type="ARBA" id="ARBA00022475"/>
    </source>
</evidence>
<dbReference type="UniPathway" id="UPA00148">
    <property type="reaction ID" value="UER00238"/>
</dbReference>
<evidence type="ECO:0000313" key="21">
    <source>
        <dbReference type="Proteomes" id="UP000562045"/>
    </source>
</evidence>
<dbReference type="PANTHER" id="PTHR34148">
    <property type="entry name" value="ADENOSYLCOBINAMIDE-GDP RIBAZOLETRANSFERASE"/>
    <property type="match status" value="1"/>
</dbReference>
<dbReference type="Pfam" id="PF02654">
    <property type="entry name" value="CobS"/>
    <property type="match status" value="1"/>
</dbReference>
<dbReference type="GO" id="GO:0009236">
    <property type="term" value="P:cobalamin biosynthetic process"/>
    <property type="evidence" value="ECO:0007669"/>
    <property type="project" value="UniProtKB-UniRule"/>
</dbReference>
<reference evidence="20 21" key="1">
    <citation type="submission" date="2020-07" db="EMBL/GenBank/DDBJ databases">
        <title>Sequencing the genomes of 1000 actinobacteria strains.</title>
        <authorList>
            <person name="Klenk H.-P."/>
        </authorList>
    </citation>
    <scope>NUCLEOTIDE SEQUENCE [LARGE SCALE GENOMIC DNA]</scope>
    <source>
        <strain evidence="20 21">DSM 15131</strain>
    </source>
</reference>
<comment type="caution">
    <text evidence="20">The sequence shown here is derived from an EMBL/GenBank/DDBJ whole genome shotgun (WGS) entry which is preliminary data.</text>
</comment>
<evidence type="ECO:0000256" key="1">
    <source>
        <dbReference type="ARBA" id="ARBA00001946"/>
    </source>
</evidence>
<feature type="transmembrane region" description="Helical" evidence="19">
    <location>
        <begin position="235"/>
        <end position="255"/>
    </location>
</feature>
<evidence type="ECO:0000256" key="2">
    <source>
        <dbReference type="ARBA" id="ARBA00004651"/>
    </source>
</evidence>
<protein>
    <recommendedName>
        <fullName evidence="6 19">Adenosylcobinamide-GDP ribazoletransferase</fullName>
        <ecNumber evidence="5 19">2.7.8.26</ecNumber>
    </recommendedName>
    <alternativeName>
        <fullName evidence="16 19">Cobalamin synthase</fullName>
    </alternativeName>
    <alternativeName>
        <fullName evidence="15 19">Cobalamin-5'-phosphate synthase</fullName>
    </alternativeName>
</protein>
<feature type="transmembrane region" description="Helical" evidence="19">
    <location>
        <begin position="115"/>
        <end position="138"/>
    </location>
</feature>
<evidence type="ECO:0000256" key="13">
    <source>
        <dbReference type="ARBA" id="ARBA00023136"/>
    </source>
</evidence>
<comment type="catalytic activity">
    <reaction evidence="18 19">
        <text>alpha-ribazole 5'-phosphate + adenosylcob(III)inamide-GDP = adenosylcob(III)alamin 5'-phosphate + GMP + H(+)</text>
        <dbReference type="Rhea" id="RHEA:23560"/>
        <dbReference type="ChEBI" id="CHEBI:15378"/>
        <dbReference type="ChEBI" id="CHEBI:57918"/>
        <dbReference type="ChEBI" id="CHEBI:58115"/>
        <dbReference type="ChEBI" id="CHEBI:60487"/>
        <dbReference type="ChEBI" id="CHEBI:60493"/>
        <dbReference type="EC" id="2.7.8.26"/>
    </reaction>
</comment>
<feature type="transmembrane region" description="Helical" evidence="19">
    <location>
        <begin position="38"/>
        <end position="57"/>
    </location>
</feature>
<comment type="catalytic activity">
    <reaction evidence="17 19">
        <text>alpha-ribazole + adenosylcob(III)inamide-GDP = adenosylcob(III)alamin + GMP + H(+)</text>
        <dbReference type="Rhea" id="RHEA:16049"/>
        <dbReference type="ChEBI" id="CHEBI:10329"/>
        <dbReference type="ChEBI" id="CHEBI:15378"/>
        <dbReference type="ChEBI" id="CHEBI:18408"/>
        <dbReference type="ChEBI" id="CHEBI:58115"/>
        <dbReference type="ChEBI" id="CHEBI:60487"/>
        <dbReference type="EC" id="2.7.8.26"/>
    </reaction>
</comment>
<dbReference type="RefSeq" id="WP_308645437.1">
    <property type="nucleotide sequence ID" value="NZ_JACBZM010000001.1"/>
</dbReference>
<evidence type="ECO:0000256" key="15">
    <source>
        <dbReference type="ARBA" id="ARBA00032605"/>
    </source>
</evidence>
<proteinExistence type="inferred from homology"/>
<dbReference type="EMBL" id="JACBZM010000001">
    <property type="protein sequence ID" value="NYI43100.1"/>
    <property type="molecule type" value="Genomic_DNA"/>
</dbReference>
<comment type="function">
    <text evidence="14 19">Joins adenosylcobinamide-GDP and alpha-ribazole to generate adenosylcobalamin (Ado-cobalamin). Also synthesizes adenosylcobalamin 5'-phosphate from adenosylcobinamide-GDP and alpha-ribazole 5'-phosphate.</text>
</comment>
<evidence type="ECO:0000256" key="3">
    <source>
        <dbReference type="ARBA" id="ARBA00004663"/>
    </source>
</evidence>
<evidence type="ECO:0000256" key="18">
    <source>
        <dbReference type="ARBA" id="ARBA00049504"/>
    </source>
</evidence>
<dbReference type="GO" id="GO:0005886">
    <property type="term" value="C:plasma membrane"/>
    <property type="evidence" value="ECO:0007669"/>
    <property type="project" value="UniProtKB-SubCell"/>
</dbReference>
<feature type="transmembrane region" description="Helical" evidence="19">
    <location>
        <begin position="63"/>
        <end position="81"/>
    </location>
</feature>
<keyword evidence="13 19" id="KW-0472">Membrane</keyword>
<keyword evidence="7 19" id="KW-1003">Cell membrane</keyword>
<dbReference type="HAMAP" id="MF_00719">
    <property type="entry name" value="CobS"/>
    <property type="match status" value="1"/>
</dbReference>
<dbReference type="PANTHER" id="PTHR34148:SF1">
    <property type="entry name" value="ADENOSYLCOBINAMIDE-GDP RIBAZOLETRANSFERASE"/>
    <property type="match status" value="1"/>
</dbReference>
<accession>A0A7Y9ZDX8</accession>
<feature type="transmembrane region" description="Helical" evidence="19">
    <location>
        <begin position="185"/>
        <end position="204"/>
    </location>
</feature>
<comment type="similarity">
    <text evidence="4 19">Belongs to the CobS family.</text>
</comment>
<comment type="cofactor">
    <cofactor evidence="1 19">
        <name>Mg(2+)</name>
        <dbReference type="ChEBI" id="CHEBI:18420"/>
    </cofactor>
</comment>
<evidence type="ECO:0000256" key="8">
    <source>
        <dbReference type="ARBA" id="ARBA00022573"/>
    </source>
</evidence>
<dbReference type="EC" id="2.7.8.26" evidence="5 19"/>
<comment type="pathway">
    <text evidence="3 19">Cofactor biosynthesis; adenosylcobalamin biosynthesis; adenosylcobalamin from cob(II)yrinate a,c-diamide: step 7/7.</text>
</comment>
<evidence type="ECO:0000256" key="10">
    <source>
        <dbReference type="ARBA" id="ARBA00022692"/>
    </source>
</evidence>
<keyword evidence="10 19" id="KW-0812">Transmembrane</keyword>
<evidence type="ECO:0000256" key="16">
    <source>
        <dbReference type="ARBA" id="ARBA00032853"/>
    </source>
</evidence>
<keyword evidence="12 19" id="KW-1133">Transmembrane helix</keyword>
<organism evidence="20 21">
    <name type="scientific">Nocardioides aromaticivorans</name>
    <dbReference type="NCBI Taxonomy" id="200618"/>
    <lineage>
        <taxon>Bacteria</taxon>
        <taxon>Bacillati</taxon>
        <taxon>Actinomycetota</taxon>
        <taxon>Actinomycetes</taxon>
        <taxon>Propionibacteriales</taxon>
        <taxon>Nocardioidaceae</taxon>
        <taxon>Nocardioides</taxon>
    </lineage>
</organism>
<feature type="transmembrane region" description="Helical" evidence="19">
    <location>
        <begin position="144"/>
        <end position="164"/>
    </location>
</feature>
<dbReference type="AlphaFoldDB" id="A0A7Y9ZDX8"/>
<evidence type="ECO:0000256" key="14">
    <source>
        <dbReference type="ARBA" id="ARBA00025228"/>
    </source>
</evidence>
<sequence>MSVDAAVAGRSLRLAIGMLTALRVPAVLRVTPGIATGALLVAPLAVLPLGVGVGVVLWGGGRLGLHAAAVAFVALAVLAVGSRALHLDGLSDVADGLTSSYDRERSLAVMKSGTAGPAGVAALVLVLGVQAAALAWFVPRGGELRPVVFAGAAVCASRAALWITCSTLAPPAREDGLGVTFTRRIPVAVTLVGWGVIAALAALVDPVRGPVTVVVAGLVVALLTRHCVRRFGGVTGDVFGASIEVALAVLLVGLAGA</sequence>
<evidence type="ECO:0000256" key="11">
    <source>
        <dbReference type="ARBA" id="ARBA00022842"/>
    </source>
</evidence>
<feature type="transmembrane region" description="Helical" evidence="19">
    <location>
        <begin position="210"/>
        <end position="228"/>
    </location>
</feature>
<name>A0A7Y9ZDX8_9ACTN</name>
<evidence type="ECO:0000256" key="17">
    <source>
        <dbReference type="ARBA" id="ARBA00048623"/>
    </source>
</evidence>
<keyword evidence="9 19" id="KW-0808">Transferase</keyword>
<evidence type="ECO:0000256" key="9">
    <source>
        <dbReference type="ARBA" id="ARBA00022679"/>
    </source>
</evidence>
<evidence type="ECO:0000256" key="6">
    <source>
        <dbReference type="ARBA" id="ARBA00015850"/>
    </source>
</evidence>
<evidence type="ECO:0000256" key="12">
    <source>
        <dbReference type="ARBA" id="ARBA00022989"/>
    </source>
</evidence>
<keyword evidence="8 19" id="KW-0169">Cobalamin biosynthesis</keyword>
<dbReference type="GO" id="GO:0008818">
    <property type="term" value="F:cobalamin 5'-phosphate synthase activity"/>
    <property type="evidence" value="ECO:0007669"/>
    <property type="project" value="UniProtKB-UniRule"/>
</dbReference>
<keyword evidence="11 19" id="KW-0460">Magnesium</keyword>
<evidence type="ECO:0000313" key="20">
    <source>
        <dbReference type="EMBL" id="NYI43100.1"/>
    </source>
</evidence>
<evidence type="ECO:0000256" key="19">
    <source>
        <dbReference type="HAMAP-Rule" id="MF_00719"/>
    </source>
</evidence>
<comment type="subcellular location">
    <subcellularLocation>
        <location evidence="2 19">Cell membrane</location>
        <topology evidence="2 19">Multi-pass membrane protein</topology>
    </subcellularLocation>
</comment>
<gene>
    <name evidence="19" type="primary">cobS</name>
    <name evidence="20" type="ORF">BJ993_000180</name>
</gene>
<dbReference type="GO" id="GO:0051073">
    <property type="term" value="F:adenosylcobinamide-GDP ribazoletransferase activity"/>
    <property type="evidence" value="ECO:0007669"/>
    <property type="project" value="UniProtKB-UniRule"/>
</dbReference>
<dbReference type="InterPro" id="IPR003805">
    <property type="entry name" value="CobS"/>
</dbReference>
<dbReference type="Proteomes" id="UP000562045">
    <property type="component" value="Unassembled WGS sequence"/>
</dbReference>